<dbReference type="SMART" id="SM00533">
    <property type="entry name" value="MUTSd"/>
    <property type="match status" value="1"/>
</dbReference>
<feature type="region of interest" description="Disordered" evidence="11">
    <location>
        <begin position="807"/>
        <end position="830"/>
    </location>
</feature>
<evidence type="ECO:0000256" key="10">
    <source>
        <dbReference type="RuleBase" id="RU003756"/>
    </source>
</evidence>
<dbReference type="GO" id="GO:0140664">
    <property type="term" value="F:ATP-dependent DNA damage sensor activity"/>
    <property type="evidence" value="ECO:0007669"/>
    <property type="project" value="InterPro"/>
</dbReference>
<keyword evidence="4 9" id="KW-0227">DNA damage</keyword>
<organism evidence="13 14">
    <name type="scientific">Candidatus Spyradenecus faecavium</name>
    <dbReference type="NCBI Taxonomy" id="2840947"/>
    <lineage>
        <taxon>Bacteria</taxon>
        <taxon>Pseudomonadati</taxon>
        <taxon>Lentisphaerota</taxon>
        <taxon>Lentisphaeria</taxon>
        <taxon>Lentisphaerales</taxon>
        <taxon>Lentisphaeraceae</taxon>
        <taxon>Lentisphaeraceae incertae sedis</taxon>
        <taxon>Candidatus Spyradenecus</taxon>
    </lineage>
</organism>
<dbReference type="Pfam" id="PF05192">
    <property type="entry name" value="MutS_III"/>
    <property type="match status" value="1"/>
</dbReference>
<feature type="binding site" evidence="9">
    <location>
        <begin position="619"/>
        <end position="626"/>
    </location>
    <ligand>
        <name>ATP</name>
        <dbReference type="ChEBI" id="CHEBI:30616"/>
    </ligand>
</feature>
<dbReference type="Pfam" id="PF05188">
    <property type="entry name" value="MutS_II"/>
    <property type="match status" value="1"/>
</dbReference>
<evidence type="ECO:0000256" key="11">
    <source>
        <dbReference type="SAM" id="MobiDB-lite"/>
    </source>
</evidence>
<dbReference type="Gene3D" id="3.30.420.110">
    <property type="entry name" value="MutS, connector domain"/>
    <property type="match status" value="1"/>
</dbReference>
<evidence type="ECO:0000259" key="12">
    <source>
        <dbReference type="PROSITE" id="PS00486"/>
    </source>
</evidence>
<dbReference type="InterPro" id="IPR036187">
    <property type="entry name" value="DNA_mismatch_repair_MutS_sf"/>
</dbReference>
<dbReference type="InterPro" id="IPR000432">
    <property type="entry name" value="DNA_mismatch_repair_MutS_C"/>
</dbReference>
<dbReference type="PANTHER" id="PTHR11361">
    <property type="entry name" value="DNA MISMATCH REPAIR PROTEIN MUTS FAMILY MEMBER"/>
    <property type="match status" value="1"/>
</dbReference>
<keyword evidence="5 9" id="KW-0067">ATP-binding</keyword>
<dbReference type="InterPro" id="IPR005748">
    <property type="entry name" value="DNA_mismatch_repair_MutS"/>
</dbReference>
<evidence type="ECO:0000313" key="14">
    <source>
        <dbReference type="Proteomes" id="UP000886845"/>
    </source>
</evidence>
<dbReference type="Gene3D" id="1.10.1420.10">
    <property type="match status" value="2"/>
</dbReference>
<dbReference type="PANTHER" id="PTHR11361:SF34">
    <property type="entry name" value="DNA MISMATCH REPAIR PROTEIN MSH1, MITOCHONDRIAL"/>
    <property type="match status" value="1"/>
</dbReference>
<evidence type="ECO:0000313" key="13">
    <source>
        <dbReference type="EMBL" id="HIV08706.1"/>
    </source>
</evidence>
<dbReference type="SUPFAM" id="SSF52540">
    <property type="entry name" value="P-loop containing nucleoside triphosphate hydrolases"/>
    <property type="match status" value="1"/>
</dbReference>
<keyword evidence="3 9" id="KW-0547">Nucleotide-binding</keyword>
<dbReference type="InterPro" id="IPR007696">
    <property type="entry name" value="DNA_mismatch_repair_MutS_core"/>
</dbReference>
<evidence type="ECO:0000256" key="6">
    <source>
        <dbReference type="ARBA" id="ARBA00023125"/>
    </source>
</evidence>
<comment type="similarity">
    <text evidence="1 9 10">Belongs to the DNA mismatch repair MutS family.</text>
</comment>
<reference evidence="13" key="1">
    <citation type="submission" date="2020-10" db="EMBL/GenBank/DDBJ databases">
        <authorList>
            <person name="Gilroy R."/>
        </authorList>
    </citation>
    <scope>NUCLEOTIDE SEQUENCE</scope>
    <source>
        <strain evidence="13">35461</strain>
    </source>
</reference>
<keyword evidence="6 9" id="KW-0238">DNA-binding</keyword>
<dbReference type="Gene3D" id="3.40.1170.10">
    <property type="entry name" value="DNA repair protein MutS, domain I"/>
    <property type="match status" value="1"/>
</dbReference>
<dbReference type="InterPro" id="IPR017261">
    <property type="entry name" value="DNA_mismatch_repair_MutS/MSH"/>
</dbReference>
<reference evidence="13" key="2">
    <citation type="journal article" date="2021" name="PeerJ">
        <title>Extensive microbial diversity within the chicken gut microbiome revealed by metagenomics and culture.</title>
        <authorList>
            <person name="Gilroy R."/>
            <person name="Ravi A."/>
            <person name="Getino M."/>
            <person name="Pursley I."/>
            <person name="Horton D.L."/>
            <person name="Alikhan N.F."/>
            <person name="Baker D."/>
            <person name="Gharbi K."/>
            <person name="Hall N."/>
            <person name="Watson M."/>
            <person name="Adriaenssens E.M."/>
            <person name="Foster-Nyarko E."/>
            <person name="Jarju S."/>
            <person name="Secka A."/>
            <person name="Antonio M."/>
            <person name="Oren A."/>
            <person name="Chaudhuri R.R."/>
            <person name="La Ragione R."/>
            <person name="Hildebrand F."/>
            <person name="Pallen M.J."/>
        </authorList>
    </citation>
    <scope>NUCLEOTIDE SEQUENCE</scope>
    <source>
        <strain evidence="13">35461</strain>
    </source>
</reference>
<dbReference type="CDD" id="cd03284">
    <property type="entry name" value="ABC_MutS1"/>
    <property type="match status" value="1"/>
</dbReference>
<proteinExistence type="inferred from homology"/>
<dbReference type="InterPro" id="IPR007860">
    <property type="entry name" value="DNA_mmatch_repair_MutS_con_dom"/>
</dbReference>
<evidence type="ECO:0000256" key="5">
    <source>
        <dbReference type="ARBA" id="ARBA00022840"/>
    </source>
</evidence>
<dbReference type="SUPFAM" id="SSF55271">
    <property type="entry name" value="DNA repair protein MutS, domain I"/>
    <property type="match status" value="1"/>
</dbReference>
<dbReference type="GO" id="GO:0005524">
    <property type="term" value="F:ATP binding"/>
    <property type="evidence" value="ECO:0007669"/>
    <property type="project" value="UniProtKB-UniRule"/>
</dbReference>
<dbReference type="PIRSF" id="PIRSF037677">
    <property type="entry name" value="DNA_mis_repair_Msh6"/>
    <property type="match status" value="1"/>
</dbReference>
<dbReference type="GO" id="GO:0006298">
    <property type="term" value="P:mismatch repair"/>
    <property type="evidence" value="ECO:0007669"/>
    <property type="project" value="UniProtKB-UniRule"/>
</dbReference>
<comment type="function">
    <text evidence="8 9">This protein is involved in the repair of mismatches in DNA. It is possible that it carries out the mismatch recognition step. This protein has a weak ATPase activity.</text>
</comment>
<dbReference type="Pfam" id="PF05190">
    <property type="entry name" value="MutS_IV"/>
    <property type="match status" value="1"/>
</dbReference>
<dbReference type="HAMAP" id="MF_00096">
    <property type="entry name" value="MutS"/>
    <property type="match status" value="1"/>
</dbReference>
<dbReference type="InterPro" id="IPR045076">
    <property type="entry name" value="MutS"/>
</dbReference>
<evidence type="ECO:0000256" key="3">
    <source>
        <dbReference type="ARBA" id="ARBA00022741"/>
    </source>
</evidence>
<feature type="domain" description="DNA mismatch repair proteins mutS family" evidence="12">
    <location>
        <begin position="693"/>
        <end position="709"/>
    </location>
</feature>
<dbReference type="InterPro" id="IPR007695">
    <property type="entry name" value="DNA_mismatch_repair_MutS-lik_N"/>
</dbReference>
<keyword evidence="7 9" id="KW-0234">DNA repair</keyword>
<name>A0A9D1NM87_9BACT</name>
<accession>A0A9D1NM87</accession>
<dbReference type="SUPFAM" id="SSF48334">
    <property type="entry name" value="DNA repair protein MutS, domain III"/>
    <property type="match status" value="1"/>
</dbReference>
<gene>
    <name evidence="9 13" type="primary">mutS</name>
    <name evidence="13" type="ORF">IAC79_01145</name>
</gene>
<dbReference type="GO" id="GO:0005829">
    <property type="term" value="C:cytosol"/>
    <property type="evidence" value="ECO:0007669"/>
    <property type="project" value="TreeGrafter"/>
</dbReference>
<sequence length="830" mass="91355">MAKDPDGLTPMMRQYRRTKEELDADTILFFRMGDFYEMFFEDAHRAAPILGVAVTKRAGVPMCGVPYHALDNYLAKVIRAGMKAAVCEQAEDPKTAKGLVRREITRIVSPGSLTEEALLNAEASNFLAAVFAAKGAYGVAALELSTGALAVEDARDEAALVETLRRIAPSETLVADDQRDLLAPMLVQSVAGTLTATEAWRFMADQAADTLTHQFQVHSLEGYCGQGPLPHWVRAAGALLNYVRHELRRDLSHVRALDVRHSGDFLTLDACTCRNLDLLPTPGGRPEAETLLGVLDGTRTPMGKRLLRAWIRSPLRSLPAIHARQDAVEDLQGDRRRLSDLRAILAETRDLERVMTRLSGGSGNARDLRALADSLAQIPKLRERLAGARAKRLAQLAGTLRDLPELTAELARALVDDPPLTIREGGLIRTGYNPDLDGYREAAQNGHDWIARYQAEQQEATGIRTLRVRHNNVFGFYIEVSKSQLALVPPTYERRQTIVNAERYVTPELKEYESRIYGAQEKGNALEYELFQALRAKAVAQLAPIQATAAAVAELDVLQGFADRALALAYRRPVVDDSLDLVIREGRHPIVELQPGAERFVPNDAHLNGDSRQFILITGPNMAGKSTYIRQVAILAVMAHLGCPVPAEEMKIGLVDRVFTRVGAGDDLARGRSTFMVEMQETANILNNATPRSLIVLDEIGRGTSTFDGISIAWAVVEYLHNTPQRKARTLFATHYHELTDLASALPGVKNYTVQVREQGDSIVFLRRIVPGAADKSYGIHVARLAGLPVPVVDRANVILAGLEGQKAPTPELPKRRRTPADDDRQLSLF</sequence>
<dbReference type="GO" id="GO:0030983">
    <property type="term" value="F:mismatched DNA binding"/>
    <property type="evidence" value="ECO:0007669"/>
    <property type="project" value="InterPro"/>
</dbReference>
<dbReference type="EMBL" id="DVOR01000037">
    <property type="protein sequence ID" value="HIV08706.1"/>
    <property type="molecule type" value="Genomic_DNA"/>
</dbReference>
<comment type="caution">
    <text evidence="13">The sequence shown here is derived from an EMBL/GenBank/DDBJ whole genome shotgun (WGS) entry which is preliminary data.</text>
</comment>
<dbReference type="NCBIfam" id="NF003810">
    <property type="entry name" value="PRK05399.1"/>
    <property type="match status" value="1"/>
</dbReference>
<feature type="compositionally biased region" description="Basic and acidic residues" evidence="11">
    <location>
        <begin position="819"/>
        <end position="830"/>
    </location>
</feature>
<dbReference type="InterPro" id="IPR016151">
    <property type="entry name" value="DNA_mismatch_repair_MutS_N"/>
</dbReference>
<evidence type="ECO:0000256" key="2">
    <source>
        <dbReference type="ARBA" id="ARBA00021982"/>
    </source>
</evidence>
<dbReference type="Proteomes" id="UP000886845">
    <property type="component" value="Unassembled WGS sequence"/>
</dbReference>
<evidence type="ECO:0000256" key="8">
    <source>
        <dbReference type="ARBA" id="ARBA00024647"/>
    </source>
</evidence>
<dbReference type="GO" id="GO:0003684">
    <property type="term" value="F:damaged DNA binding"/>
    <property type="evidence" value="ECO:0007669"/>
    <property type="project" value="UniProtKB-UniRule"/>
</dbReference>
<dbReference type="SUPFAM" id="SSF53150">
    <property type="entry name" value="DNA repair protein MutS, domain II"/>
    <property type="match status" value="1"/>
</dbReference>
<dbReference type="InterPro" id="IPR027417">
    <property type="entry name" value="P-loop_NTPase"/>
</dbReference>
<evidence type="ECO:0000256" key="4">
    <source>
        <dbReference type="ARBA" id="ARBA00022763"/>
    </source>
</evidence>
<evidence type="ECO:0000256" key="1">
    <source>
        <dbReference type="ARBA" id="ARBA00006271"/>
    </source>
</evidence>
<dbReference type="FunFam" id="3.40.50.300:FF:000870">
    <property type="entry name" value="MutS protein homolog 4"/>
    <property type="match status" value="1"/>
</dbReference>
<evidence type="ECO:0000256" key="7">
    <source>
        <dbReference type="ARBA" id="ARBA00023204"/>
    </source>
</evidence>
<evidence type="ECO:0000256" key="9">
    <source>
        <dbReference type="HAMAP-Rule" id="MF_00096"/>
    </source>
</evidence>
<dbReference type="Pfam" id="PF00488">
    <property type="entry name" value="MutS_V"/>
    <property type="match status" value="1"/>
</dbReference>
<dbReference type="AlphaFoldDB" id="A0A9D1NM87"/>
<dbReference type="Gene3D" id="3.40.50.300">
    <property type="entry name" value="P-loop containing nucleotide triphosphate hydrolases"/>
    <property type="match status" value="1"/>
</dbReference>
<dbReference type="PROSITE" id="PS00486">
    <property type="entry name" value="DNA_MISMATCH_REPAIR_2"/>
    <property type="match status" value="1"/>
</dbReference>
<dbReference type="Pfam" id="PF01624">
    <property type="entry name" value="MutS_I"/>
    <property type="match status" value="1"/>
</dbReference>
<dbReference type="SMART" id="SM00534">
    <property type="entry name" value="MUTSac"/>
    <property type="match status" value="1"/>
</dbReference>
<dbReference type="NCBIfam" id="TIGR01070">
    <property type="entry name" value="mutS1"/>
    <property type="match status" value="1"/>
</dbReference>
<dbReference type="InterPro" id="IPR007861">
    <property type="entry name" value="DNA_mismatch_repair_MutS_clamp"/>
</dbReference>
<protein>
    <recommendedName>
        <fullName evidence="2 9">DNA mismatch repair protein MutS</fullName>
    </recommendedName>
</protein>
<dbReference type="InterPro" id="IPR036678">
    <property type="entry name" value="MutS_con_dom_sf"/>
</dbReference>